<feature type="transmembrane region" description="Helical" evidence="16">
    <location>
        <begin position="166"/>
        <end position="184"/>
    </location>
</feature>
<dbReference type="PANTHER" id="PTHR11410:SF0">
    <property type="entry name" value="ATP SYNTHASE SUBUNIT A"/>
    <property type="match status" value="1"/>
</dbReference>
<organism evidence="18 19">
    <name type="scientific">Carya illinoinensis</name>
    <name type="common">Pecan</name>
    <dbReference type="NCBI Taxonomy" id="32201"/>
    <lineage>
        <taxon>Eukaryota</taxon>
        <taxon>Viridiplantae</taxon>
        <taxon>Streptophyta</taxon>
        <taxon>Embryophyta</taxon>
        <taxon>Tracheophyta</taxon>
        <taxon>Spermatophyta</taxon>
        <taxon>Magnoliopsida</taxon>
        <taxon>eudicotyledons</taxon>
        <taxon>Gunneridae</taxon>
        <taxon>Pentapetalae</taxon>
        <taxon>rosids</taxon>
        <taxon>fabids</taxon>
        <taxon>Fagales</taxon>
        <taxon>Juglandaceae</taxon>
        <taxon>Carya</taxon>
    </lineage>
</organism>
<sequence>SISQESLYATVHSIVVGQINAKSGQIYFPFMYVLFMFILVNNLIGMVPYSFASTSHFILTFSLSFTVVLGATILGLSKHGLKFFSLFVPAGCPLALLPLLVLIEFISYLARNVSLGLRLAANILSGHMLLNILSGFTYNIMTSGLIFFFLGLFPLAFIIAFSGLELGIAFIQAQVFVVLSCSYIKDGLDLH</sequence>
<dbReference type="InterPro" id="IPR000568">
    <property type="entry name" value="ATP_synth_F0_asu"/>
</dbReference>
<comment type="similarity">
    <text evidence="3">Belongs to the ATPase A chain family.</text>
</comment>
<evidence type="ECO:0000256" key="13">
    <source>
        <dbReference type="ARBA" id="ARBA00023136"/>
    </source>
</evidence>
<dbReference type="NCBIfam" id="TIGR01131">
    <property type="entry name" value="ATP_synt_6_or_A"/>
    <property type="match status" value="1"/>
</dbReference>
<evidence type="ECO:0000256" key="15">
    <source>
        <dbReference type="ARBA" id="ARBA00032954"/>
    </source>
</evidence>
<evidence type="ECO:0000256" key="14">
    <source>
        <dbReference type="ARBA" id="ARBA00023310"/>
    </source>
</evidence>
<keyword evidence="13 16" id="KW-0472">Membrane</keyword>
<evidence type="ECO:0000256" key="2">
    <source>
        <dbReference type="ARBA" id="ARBA00004448"/>
    </source>
</evidence>
<feature type="transmembrane region" description="Helical" evidence="16">
    <location>
        <begin position="83"/>
        <end position="109"/>
    </location>
</feature>
<dbReference type="PROSITE" id="PS00449">
    <property type="entry name" value="ATPASE_A"/>
    <property type="match status" value="1"/>
</dbReference>
<keyword evidence="11" id="KW-0406">Ion transport</keyword>
<keyword evidence="9" id="KW-0999">Mitochondrion inner membrane</keyword>
<evidence type="ECO:0000256" key="9">
    <source>
        <dbReference type="ARBA" id="ARBA00022792"/>
    </source>
</evidence>
<evidence type="ECO:0000256" key="16">
    <source>
        <dbReference type="SAM" id="Phobius"/>
    </source>
</evidence>
<proteinExistence type="inferred from homology"/>
<keyword evidence="8" id="KW-0375">Hydrogen ion transport</keyword>
<evidence type="ECO:0000256" key="3">
    <source>
        <dbReference type="ARBA" id="ARBA00006810"/>
    </source>
</evidence>
<evidence type="ECO:0000256" key="7">
    <source>
        <dbReference type="ARBA" id="ARBA00022692"/>
    </source>
</evidence>
<comment type="subcellular location">
    <subcellularLocation>
        <location evidence="2">Mitochondrion inner membrane</location>
        <topology evidence="2">Multi-pass membrane protein</topology>
    </subcellularLocation>
</comment>
<keyword evidence="6" id="KW-0138">CF(0)</keyword>
<comment type="subunit">
    <text evidence="4">F-type ATPases have 2 components, CF(1) - the catalytic core - and CF(0) - the membrane proton channel. CF(1) has five subunits: alpha(3), beta(3), gamma(1), delta(1), epsilon(1). CF(0) has three main subunits: a, b and c.</text>
</comment>
<dbReference type="Pfam" id="PF00119">
    <property type="entry name" value="ATP-synt_A"/>
    <property type="match status" value="1"/>
</dbReference>
<comment type="caution">
    <text evidence="18">The sequence shown here is derived from an EMBL/GenBank/DDBJ whole genome shotgun (WGS) entry which is preliminary data.</text>
</comment>
<dbReference type="Proteomes" id="UP000811246">
    <property type="component" value="Unassembled WGS sequence"/>
</dbReference>
<accession>A0A921ZX89</accession>
<evidence type="ECO:0000313" key="19">
    <source>
        <dbReference type="Proteomes" id="UP000811246"/>
    </source>
</evidence>
<dbReference type="GO" id="GO:0046933">
    <property type="term" value="F:proton-transporting ATP synthase activity, rotational mechanism"/>
    <property type="evidence" value="ECO:0007669"/>
    <property type="project" value="TreeGrafter"/>
</dbReference>
<dbReference type="GO" id="GO:0005743">
    <property type="term" value="C:mitochondrial inner membrane"/>
    <property type="evidence" value="ECO:0007669"/>
    <property type="project" value="UniProtKB-SubCell"/>
</dbReference>
<keyword evidence="5" id="KW-0813">Transport</keyword>
<gene>
    <name evidence="17" type="ORF">I3842_Q137600</name>
    <name evidence="18" type="ORF">I3842_Q138300</name>
</gene>
<feature type="transmembrane region" description="Helical" evidence="16">
    <location>
        <begin position="57"/>
        <end position="76"/>
    </location>
</feature>
<evidence type="ECO:0000313" key="18">
    <source>
        <dbReference type="EMBL" id="KAG6617977.1"/>
    </source>
</evidence>
<dbReference type="EMBL" id="MU229062">
    <property type="protein sequence ID" value="KAG6617970.1"/>
    <property type="molecule type" value="Genomic_DNA"/>
</dbReference>
<dbReference type="CDD" id="cd00310">
    <property type="entry name" value="ATP-synt_Fo_a_6"/>
    <property type="match status" value="1"/>
</dbReference>
<keyword evidence="14" id="KW-0066">ATP synthesis</keyword>
<evidence type="ECO:0000256" key="10">
    <source>
        <dbReference type="ARBA" id="ARBA00022989"/>
    </source>
</evidence>
<evidence type="ECO:0000256" key="8">
    <source>
        <dbReference type="ARBA" id="ARBA00022781"/>
    </source>
</evidence>
<dbReference type="FunFam" id="1.20.120.220:FF:000003">
    <property type="entry name" value="ATP synthase subunit a"/>
    <property type="match status" value="1"/>
</dbReference>
<keyword evidence="7 16" id="KW-0812">Transmembrane</keyword>
<name>A0A921ZX89_CARIL</name>
<feature type="transmembrane region" description="Helical" evidence="16">
    <location>
        <begin position="30"/>
        <end position="51"/>
    </location>
</feature>
<comment type="function">
    <text evidence="1">Mitochondrial membrane ATP synthase (F(1)F(0) ATP synthase or Complex V) produces ATP from ADP in the presence of a proton gradient across the membrane which is generated by electron transport complexes of the respiratory chain. F-type ATPases consist of two structural domains, F(1) - containing the extramembraneous catalytic core and F(0) - containing the membrane proton channel, linked together by a central stalk and a peripheral stalk. During catalysis, ATP synthesis in the catalytic domain of F(1) is coupled via a rotary mechanism of the central stalk subunits to proton translocation. Key component of the proton channel; it may play a direct role in the translocation of protons across the membrane.</text>
</comment>
<dbReference type="InterPro" id="IPR045083">
    <property type="entry name" value="ATP_synth_F0_asu_bact/mt"/>
</dbReference>
<evidence type="ECO:0000256" key="6">
    <source>
        <dbReference type="ARBA" id="ARBA00022547"/>
    </source>
</evidence>
<evidence type="ECO:0000256" key="11">
    <source>
        <dbReference type="ARBA" id="ARBA00023065"/>
    </source>
</evidence>
<dbReference type="EMBL" id="MU229062">
    <property type="protein sequence ID" value="KAG6617977.1"/>
    <property type="molecule type" value="Genomic_DNA"/>
</dbReference>
<dbReference type="AlphaFoldDB" id="A0A921ZX89"/>
<reference evidence="18" key="1">
    <citation type="submission" date="2021-01" db="EMBL/GenBank/DDBJ databases">
        <authorList>
            <person name="Lovell J.T."/>
            <person name="Bentley N."/>
            <person name="Bhattarai G."/>
            <person name="Jenkins J.W."/>
            <person name="Sreedasyam A."/>
            <person name="Alarcon Y."/>
            <person name="Bock C."/>
            <person name="Boston L."/>
            <person name="Carlson J."/>
            <person name="Cervantes K."/>
            <person name="Clermont K."/>
            <person name="Krom N."/>
            <person name="Kubenka K."/>
            <person name="Mamidi S."/>
            <person name="Mattison C."/>
            <person name="Monteros M."/>
            <person name="Pisani C."/>
            <person name="Plott C."/>
            <person name="Rajasekar S."/>
            <person name="Rhein H.S."/>
            <person name="Rohla C."/>
            <person name="Song M."/>
            <person name="Hilaire R.S."/>
            <person name="Shu S."/>
            <person name="Wells L."/>
            <person name="Wang X."/>
            <person name="Webber J."/>
            <person name="Heerema R.J."/>
            <person name="Klein P."/>
            <person name="Conner P."/>
            <person name="Grauke L."/>
            <person name="Grimwood J."/>
            <person name="Schmutz J."/>
            <person name="Randall J.J."/>
        </authorList>
    </citation>
    <scope>NUCLEOTIDE SEQUENCE</scope>
    <source>
        <tissue evidence="18">Leaf</tissue>
    </source>
</reference>
<evidence type="ECO:0000313" key="17">
    <source>
        <dbReference type="EMBL" id="KAG6617970.1"/>
    </source>
</evidence>
<evidence type="ECO:0000256" key="4">
    <source>
        <dbReference type="ARBA" id="ARBA00011648"/>
    </source>
</evidence>
<dbReference type="PANTHER" id="PTHR11410">
    <property type="entry name" value="ATP SYNTHASE SUBUNIT A"/>
    <property type="match status" value="1"/>
</dbReference>
<keyword evidence="12" id="KW-0496">Mitochondrion</keyword>
<dbReference type="InterPro" id="IPR023011">
    <property type="entry name" value="ATP_synth_F0_asu_AS"/>
</dbReference>
<keyword evidence="10 16" id="KW-1133">Transmembrane helix</keyword>
<evidence type="ECO:0000256" key="1">
    <source>
        <dbReference type="ARBA" id="ARBA00002070"/>
    </source>
</evidence>
<evidence type="ECO:0000256" key="5">
    <source>
        <dbReference type="ARBA" id="ARBA00022448"/>
    </source>
</evidence>
<feature type="transmembrane region" description="Helical" evidence="16">
    <location>
        <begin position="140"/>
        <end position="160"/>
    </location>
</feature>
<dbReference type="GO" id="GO:0045259">
    <property type="term" value="C:proton-transporting ATP synthase complex"/>
    <property type="evidence" value="ECO:0007669"/>
    <property type="project" value="UniProtKB-KW"/>
</dbReference>
<protein>
    <recommendedName>
        <fullName evidence="15">F-ATPase protein 6</fullName>
    </recommendedName>
</protein>
<evidence type="ECO:0000256" key="12">
    <source>
        <dbReference type="ARBA" id="ARBA00023128"/>
    </source>
</evidence>
<feature type="non-terminal residue" evidence="18">
    <location>
        <position position="1"/>
    </location>
</feature>